<dbReference type="EMBL" id="JAUJEB010000001">
    <property type="protein sequence ID" value="MDN5212422.1"/>
    <property type="molecule type" value="Genomic_DNA"/>
</dbReference>
<dbReference type="Pfam" id="PF12680">
    <property type="entry name" value="SnoaL_2"/>
    <property type="match status" value="1"/>
</dbReference>
<evidence type="ECO:0000313" key="2">
    <source>
        <dbReference type="EMBL" id="MDN5212422.1"/>
    </source>
</evidence>
<dbReference type="Gene3D" id="3.10.450.50">
    <property type="match status" value="1"/>
</dbReference>
<dbReference type="InterPro" id="IPR032710">
    <property type="entry name" value="NTF2-like_dom_sf"/>
</dbReference>
<sequence>MSNYEAFASDWTKAWNSHDIEKIMEHYAQEIDFVSPFVARLLDDPAGQIQSLHHLRGYFLKGLEAYPSLHFDLMHVLPGVKSTTLIYKSVNNLLAAEYMEMNGSGKIRRVRAHYKPLS</sequence>
<accession>A0ABT8L3T8</accession>
<dbReference type="SUPFAM" id="SSF54427">
    <property type="entry name" value="NTF2-like"/>
    <property type="match status" value="1"/>
</dbReference>
<evidence type="ECO:0000313" key="3">
    <source>
        <dbReference type="Proteomes" id="UP001172083"/>
    </source>
</evidence>
<dbReference type="Proteomes" id="UP001172083">
    <property type="component" value="Unassembled WGS sequence"/>
</dbReference>
<feature type="domain" description="SnoaL-like" evidence="1">
    <location>
        <begin position="10"/>
        <end position="77"/>
    </location>
</feature>
<proteinExistence type="predicted"/>
<comment type="caution">
    <text evidence="2">The sequence shown here is derived from an EMBL/GenBank/DDBJ whole genome shotgun (WGS) entry which is preliminary data.</text>
</comment>
<gene>
    <name evidence="2" type="ORF">QQ020_10210</name>
</gene>
<dbReference type="InterPro" id="IPR037401">
    <property type="entry name" value="SnoaL-like"/>
</dbReference>
<keyword evidence="3" id="KW-1185">Reference proteome</keyword>
<dbReference type="RefSeq" id="WP_346757739.1">
    <property type="nucleotide sequence ID" value="NZ_JAUJEB010000001.1"/>
</dbReference>
<protein>
    <submittedName>
        <fullName evidence="2">Nuclear transport factor 2 family protein</fullName>
    </submittedName>
</protein>
<name>A0ABT8L3T8_9BACT</name>
<reference evidence="2" key="1">
    <citation type="submission" date="2023-06" db="EMBL/GenBank/DDBJ databases">
        <title>Genomic of Agaribacillus aureum.</title>
        <authorList>
            <person name="Wang G."/>
        </authorList>
    </citation>
    <scope>NUCLEOTIDE SEQUENCE</scope>
    <source>
        <strain evidence="2">BMA12</strain>
    </source>
</reference>
<evidence type="ECO:0000259" key="1">
    <source>
        <dbReference type="Pfam" id="PF12680"/>
    </source>
</evidence>
<organism evidence="2 3">
    <name type="scientific">Agaribacillus aureus</name>
    <dbReference type="NCBI Taxonomy" id="3051825"/>
    <lineage>
        <taxon>Bacteria</taxon>
        <taxon>Pseudomonadati</taxon>
        <taxon>Bacteroidota</taxon>
        <taxon>Cytophagia</taxon>
        <taxon>Cytophagales</taxon>
        <taxon>Splendidivirgaceae</taxon>
        <taxon>Agaribacillus</taxon>
    </lineage>
</organism>